<organism evidence="2 3">
    <name type="scientific">Bermanella marisrubri</name>
    <dbReference type="NCBI Taxonomy" id="207949"/>
    <lineage>
        <taxon>Bacteria</taxon>
        <taxon>Pseudomonadati</taxon>
        <taxon>Pseudomonadota</taxon>
        <taxon>Gammaproteobacteria</taxon>
        <taxon>Oceanospirillales</taxon>
        <taxon>Oceanospirillaceae</taxon>
        <taxon>Bermanella</taxon>
    </lineage>
</organism>
<keyword evidence="3" id="KW-1185">Reference proteome</keyword>
<evidence type="ECO:0000259" key="1">
    <source>
        <dbReference type="Pfam" id="PF13614"/>
    </source>
</evidence>
<dbReference type="Proteomes" id="UP000004263">
    <property type="component" value="Unassembled WGS sequence"/>
</dbReference>
<sequence length="280" mass="31247">MKVVSFVNMKGGVAKTTLSINIADCMATRHGLRVLIIDLDPQFNATQALVHGSDYVGYLEKGGHTIVDIFDDNPRVQTSSVKGELPAQPLALEEIKPMVRKNNLFLLPGALELYRLDMTGGQGREHRLKRYIDIVKSSGLYDLVIIDTPPTPSTWMSAALIASDYYLVPVKPEPLSVTGVDLLRNVINRVKENYSLGIECLGVVLTISDERETVYKNAKEYLDSAAFWKGKRFKKSLLKRTEIARRQGNQELILDTDDSKLKMAIADITREALQKLGLEN</sequence>
<gene>
    <name evidence="2" type="ORF">RED65_02303</name>
</gene>
<protein>
    <submittedName>
        <fullName evidence="2">Putative Soj protein, ATPase involved in chromosome partitioning</fullName>
    </submittedName>
</protein>
<name>Q1MYC9_9GAMM</name>
<dbReference type="InterPro" id="IPR050678">
    <property type="entry name" value="DNA_Partitioning_ATPase"/>
</dbReference>
<dbReference type="CDD" id="cd02042">
    <property type="entry name" value="ParAB_family"/>
    <property type="match status" value="1"/>
</dbReference>
<dbReference type="SUPFAM" id="SSF52540">
    <property type="entry name" value="P-loop containing nucleoside triphosphate hydrolases"/>
    <property type="match status" value="1"/>
</dbReference>
<dbReference type="STRING" id="207949.RED65_02303"/>
<reference evidence="2 3" key="1">
    <citation type="submission" date="2006-03" db="EMBL/GenBank/DDBJ databases">
        <authorList>
            <person name="Pinhassi J."/>
            <person name="Pedros-Alio C."/>
            <person name="Ferriera S."/>
            <person name="Johnson J."/>
            <person name="Kravitz S."/>
            <person name="Halpern A."/>
            <person name="Remington K."/>
            <person name="Beeson K."/>
            <person name="Tran B."/>
            <person name="Rogers Y.-H."/>
            <person name="Friedman R."/>
            <person name="Venter J.C."/>
        </authorList>
    </citation>
    <scope>NUCLEOTIDE SEQUENCE [LARGE SCALE GENOMIC DNA]</scope>
    <source>
        <strain evidence="2 3">RED65</strain>
    </source>
</reference>
<evidence type="ECO:0000313" key="2">
    <source>
        <dbReference type="EMBL" id="EAT11016.1"/>
    </source>
</evidence>
<dbReference type="RefSeq" id="WP_007019317.1">
    <property type="nucleotide sequence ID" value="NZ_CH724123.1"/>
</dbReference>
<dbReference type="Gene3D" id="3.40.50.300">
    <property type="entry name" value="P-loop containing nucleotide triphosphate hydrolases"/>
    <property type="match status" value="1"/>
</dbReference>
<proteinExistence type="predicted"/>
<dbReference type="PANTHER" id="PTHR13696">
    <property type="entry name" value="P-LOOP CONTAINING NUCLEOSIDE TRIPHOSPHATE HYDROLASE"/>
    <property type="match status" value="1"/>
</dbReference>
<dbReference type="OrthoDB" id="9799330at2"/>
<dbReference type="Pfam" id="PF13614">
    <property type="entry name" value="AAA_31"/>
    <property type="match status" value="1"/>
</dbReference>
<accession>Q1MYC9</accession>
<comment type="caution">
    <text evidence="2">The sequence shown here is derived from an EMBL/GenBank/DDBJ whole genome shotgun (WGS) entry which is preliminary data.</text>
</comment>
<dbReference type="EMBL" id="AAQH01000026">
    <property type="protein sequence ID" value="EAT11016.1"/>
    <property type="molecule type" value="Genomic_DNA"/>
</dbReference>
<feature type="domain" description="AAA" evidence="1">
    <location>
        <begin position="1"/>
        <end position="194"/>
    </location>
</feature>
<dbReference type="PANTHER" id="PTHR13696:SF99">
    <property type="entry name" value="COBYRINIC ACID AC-DIAMIDE SYNTHASE"/>
    <property type="match status" value="1"/>
</dbReference>
<dbReference type="InterPro" id="IPR027417">
    <property type="entry name" value="P-loop_NTPase"/>
</dbReference>
<dbReference type="HOGENOM" id="CLU_037612_4_0_6"/>
<evidence type="ECO:0000313" key="3">
    <source>
        <dbReference type="Proteomes" id="UP000004263"/>
    </source>
</evidence>
<dbReference type="InterPro" id="IPR025669">
    <property type="entry name" value="AAA_dom"/>
</dbReference>
<dbReference type="AlphaFoldDB" id="Q1MYC9"/>